<reference evidence="3" key="1">
    <citation type="journal article" date="2019" name="Int. J. Syst. Evol. Microbiol.">
        <title>The Global Catalogue of Microorganisms (GCM) 10K type strain sequencing project: providing services to taxonomists for standard genome sequencing and annotation.</title>
        <authorList>
            <consortium name="The Broad Institute Genomics Platform"/>
            <consortium name="The Broad Institute Genome Sequencing Center for Infectious Disease"/>
            <person name="Wu L."/>
            <person name="Ma J."/>
        </authorList>
    </citation>
    <scope>NUCLEOTIDE SEQUENCE [LARGE SCALE GENOMIC DNA]</scope>
    <source>
        <strain evidence="3">JCM 4957</strain>
    </source>
</reference>
<dbReference type="Proteomes" id="UP000653308">
    <property type="component" value="Unassembled WGS sequence"/>
</dbReference>
<dbReference type="EMBL" id="BMWE01000002">
    <property type="protein sequence ID" value="GGY07413.1"/>
    <property type="molecule type" value="Genomic_DNA"/>
</dbReference>
<evidence type="ECO:0008006" key="4">
    <source>
        <dbReference type="Google" id="ProtNLM"/>
    </source>
</evidence>
<evidence type="ECO:0000313" key="3">
    <source>
        <dbReference type="Proteomes" id="UP000653308"/>
    </source>
</evidence>
<keyword evidence="3" id="KW-1185">Reference proteome</keyword>
<protein>
    <recommendedName>
        <fullName evidence="4">Transposase</fullName>
    </recommendedName>
</protein>
<proteinExistence type="predicted"/>
<sequence>MSRLASRATALRIVTGWLTGEVRELIGRVFRTGKRLRAAGLLLAQAFLHRSPEPLAQASQDAAGHAEAAAVEAASVSVSGMTTVPKPRPMAPAQWTRRTPAGTLPRPMLTVC</sequence>
<gene>
    <name evidence="2" type="ORF">GCM10010384_09810</name>
</gene>
<comment type="caution">
    <text evidence="2">The sequence shown here is derived from an EMBL/GenBank/DDBJ whole genome shotgun (WGS) entry which is preliminary data.</text>
</comment>
<name>A0ABQ2Z922_9ACTN</name>
<evidence type="ECO:0000313" key="2">
    <source>
        <dbReference type="EMBL" id="GGY07413.1"/>
    </source>
</evidence>
<organism evidence="2 3">
    <name type="scientific">Streptomyces djakartensis</name>
    <dbReference type="NCBI Taxonomy" id="68193"/>
    <lineage>
        <taxon>Bacteria</taxon>
        <taxon>Bacillati</taxon>
        <taxon>Actinomycetota</taxon>
        <taxon>Actinomycetes</taxon>
        <taxon>Kitasatosporales</taxon>
        <taxon>Streptomycetaceae</taxon>
        <taxon>Streptomyces</taxon>
    </lineage>
</organism>
<accession>A0ABQ2Z922</accession>
<evidence type="ECO:0000256" key="1">
    <source>
        <dbReference type="SAM" id="MobiDB-lite"/>
    </source>
</evidence>
<feature type="region of interest" description="Disordered" evidence="1">
    <location>
        <begin position="77"/>
        <end position="112"/>
    </location>
</feature>